<feature type="transmembrane region" description="Helical" evidence="7">
    <location>
        <begin position="103"/>
        <end position="123"/>
    </location>
</feature>
<evidence type="ECO:0000256" key="6">
    <source>
        <dbReference type="ARBA" id="ARBA00023136"/>
    </source>
</evidence>
<name>A0ABV7E7U3_9SPHN</name>
<feature type="transmembrane region" description="Helical" evidence="7">
    <location>
        <begin position="143"/>
        <end position="168"/>
    </location>
</feature>
<dbReference type="InterPro" id="IPR002668">
    <property type="entry name" value="CNT_N_dom"/>
</dbReference>
<feature type="domain" description="Concentrative nucleoside transporter N-terminal" evidence="8">
    <location>
        <begin position="11"/>
        <end position="85"/>
    </location>
</feature>
<feature type="transmembrane region" description="Helical" evidence="7">
    <location>
        <begin position="309"/>
        <end position="325"/>
    </location>
</feature>
<dbReference type="Pfam" id="PF01773">
    <property type="entry name" value="Nucleos_tra2_N"/>
    <property type="match status" value="1"/>
</dbReference>
<keyword evidence="12" id="KW-1185">Reference proteome</keyword>
<dbReference type="EMBL" id="JBHRST010000008">
    <property type="protein sequence ID" value="MFC3097485.1"/>
    <property type="molecule type" value="Genomic_DNA"/>
</dbReference>
<keyword evidence="6 7" id="KW-0472">Membrane</keyword>
<keyword evidence="4 7" id="KW-0812">Transmembrane</keyword>
<keyword evidence="3" id="KW-1003">Cell membrane</keyword>
<dbReference type="Pfam" id="PF07670">
    <property type="entry name" value="Gate"/>
    <property type="match status" value="1"/>
</dbReference>
<evidence type="ECO:0000256" key="4">
    <source>
        <dbReference type="ARBA" id="ARBA00022692"/>
    </source>
</evidence>
<feature type="transmembrane region" description="Helical" evidence="7">
    <location>
        <begin position="211"/>
        <end position="233"/>
    </location>
</feature>
<dbReference type="RefSeq" id="WP_336926293.1">
    <property type="nucleotide sequence ID" value="NZ_JBANRO010000006.1"/>
</dbReference>
<feature type="transmembrane region" description="Helical" evidence="7">
    <location>
        <begin position="180"/>
        <end position="199"/>
    </location>
</feature>
<feature type="transmembrane region" description="Helical" evidence="7">
    <location>
        <begin position="363"/>
        <end position="384"/>
    </location>
</feature>
<evidence type="ECO:0000259" key="10">
    <source>
        <dbReference type="Pfam" id="PF07670"/>
    </source>
</evidence>
<feature type="domain" description="Nucleoside transporter/FeoB GTPase Gate" evidence="10">
    <location>
        <begin position="106"/>
        <end position="204"/>
    </location>
</feature>
<reference evidence="12" key="1">
    <citation type="journal article" date="2019" name="Int. J. Syst. Evol. Microbiol.">
        <title>The Global Catalogue of Microorganisms (GCM) 10K type strain sequencing project: providing services to taxonomists for standard genome sequencing and annotation.</title>
        <authorList>
            <consortium name="The Broad Institute Genomics Platform"/>
            <consortium name="The Broad Institute Genome Sequencing Center for Infectious Disease"/>
            <person name="Wu L."/>
            <person name="Ma J."/>
        </authorList>
    </citation>
    <scope>NUCLEOTIDE SEQUENCE [LARGE SCALE GENOMIC DNA]</scope>
    <source>
        <strain evidence="12">KCTC 52607</strain>
    </source>
</reference>
<dbReference type="Proteomes" id="UP001595456">
    <property type="component" value="Unassembled WGS sequence"/>
</dbReference>
<keyword evidence="5 7" id="KW-1133">Transmembrane helix</keyword>
<dbReference type="InterPro" id="IPR011657">
    <property type="entry name" value="CNT_C_dom"/>
</dbReference>
<evidence type="ECO:0000256" key="3">
    <source>
        <dbReference type="ARBA" id="ARBA00022475"/>
    </source>
</evidence>
<accession>A0ABV7E7U3</accession>
<feature type="transmembrane region" description="Helical" evidence="7">
    <location>
        <begin position="6"/>
        <end position="23"/>
    </location>
</feature>
<evidence type="ECO:0000256" key="1">
    <source>
        <dbReference type="ARBA" id="ARBA00004651"/>
    </source>
</evidence>
<comment type="subcellular location">
    <subcellularLocation>
        <location evidence="1">Cell membrane</location>
        <topology evidence="1">Multi-pass membrane protein</topology>
    </subcellularLocation>
</comment>
<feature type="transmembrane region" description="Helical" evidence="7">
    <location>
        <begin position="405"/>
        <end position="424"/>
    </location>
</feature>
<gene>
    <name evidence="11" type="ORF">ACFODU_06670</name>
</gene>
<comment type="caution">
    <text evidence="11">The sequence shown here is derived from an EMBL/GenBank/DDBJ whole genome shotgun (WGS) entry which is preliminary data.</text>
</comment>
<dbReference type="PANTHER" id="PTHR10590:SF4">
    <property type="entry name" value="SOLUTE CARRIER FAMILY 28 MEMBER 3"/>
    <property type="match status" value="1"/>
</dbReference>
<evidence type="ECO:0000256" key="7">
    <source>
        <dbReference type="SAM" id="Phobius"/>
    </source>
</evidence>
<evidence type="ECO:0000259" key="9">
    <source>
        <dbReference type="Pfam" id="PF07662"/>
    </source>
</evidence>
<feature type="domain" description="Concentrative nucleoside transporter C-terminal" evidence="9">
    <location>
        <begin position="213"/>
        <end position="420"/>
    </location>
</feature>
<dbReference type="InterPro" id="IPR008276">
    <property type="entry name" value="C_nuclsd_transpt"/>
</dbReference>
<evidence type="ECO:0000256" key="2">
    <source>
        <dbReference type="ARBA" id="ARBA00009033"/>
    </source>
</evidence>
<evidence type="ECO:0000256" key="5">
    <source>
        <dbReference type="ARBA" id="ARBA00022989"/>
    </source>
</evidence>
<sequence>MAAVQHLQGLIGLAAILLIAWSLSEDRRAPPGWRWIAGALLLQVAIALVVTRVPFVWTLVGYANEAVFAVERATLAGSSYMFGYLGGAPLPFDLAEGASPPTIIAFQILPLIIVLSTLSALLWHWGVLKAAVRGLAWALRRTLGVSGVVGLGGGGTVFLGVVETPLILRAWFDRMSRAELFAVMVMVMATISGAILVLYATTLSATLPNAVGHMIVASLISLPAALLVARLMVPGDGSPDALSGADAAEPDLAYDSTMDAAVRGTMDGVQLVLAVIGVIIVVFALVALVDQVLALLPLVDGSAITLRRVFGWLFAPLMWAIGIPWEDAQAAGALMGTKAILNEYVAYLDLAALPPGTLEPRSLLIATYALSGVANLASVGLIVTTMGSLCPARRKDVAALGMKSWLAGNLATLMTGAVIGLVTWG</sequence>
<protein>
    <submittedName>
        <fullName evidence="11">NupC/NupG family nucleoside CNT transporter</fullName>
    </submittedName>
</protein>
<evidence type="ECO:0000313" key="11">
    <source>
        <dbReference type="EMBL" id="MFC3097485.1"/>
    </source>
</evidence>
<comment type="similarity">
    <text evidence="2">Belongs to the concentrative nucleoside transporter (CNT) (TC 2.A.41) family.</text>
</comment>
<dbReference type="Pfam" id="PF07662">
    <property type="entry name" value="Nucleos_tra2_C"/>
    <property type="match status" value="1"/>
</dbReference>
<organism evidence="11 12">
    <name type="scientific">Alteraurantiacibacter palmitatis</name>
    <dbReference type="NCBI Taxonomy" id="2054628"/>
    <lineage>
        <taxon>Bacteria</taxon>
        <taxon>Pseudomonadati</taxon>
        <taxon>Pseudomonadota</taxon>
        <taxon>Alphaproteobacteria</taxon>
        <taxon>Sphingomonadales</taxon>
        <taxon>Erythrobacteraceae</taxon>
        <taxon>Alteraurantiacibacter</taxon>
    </lineage>
</organism>
<dbReference type="PANTHER" id="PTHR10590">
    <property type="entry name" value="SODIUM/NUCLEOSIDE COTRANSPORTER"/>
    <property type="match status" value="1"/>
</dbReference>
<proteinExistence type="inferred from homology"/>
<dbReference type="InterPro" id="IPR011642">
    <property type="entry name" value="Gate_dom"/>
</dbReference>
<feature type="transmembrane region" description="Helical" evidence="7">
    <location>
        <begin position="35"/>
        <end position="57"/>
    </location>
</feature>
<feature type="transmembrane region" description="Helical" evidence="7">
    <location>
        <begin position="271"/>
        <end position="297"/>
    </location>
</feature>
<evidence type="ECO:0000259" key="8">
    <source>
        <dbReference type="Pfam" id="PF01773"/>
    </source>
</evidence>
<evidence type="ECO:0000313" key="12">
    <source>
        <dbReference type="Proteomes" id="UP001595456"/>
    </source>
</evidence>